<accession>A0A0C2MB59</accession>
<organism evidence="1 2">
    <name type="scientific">Thelohanellus kitauei</name>
    <name type="common">Myxosporean</name>
    <dbReference type="NCBI Taxonomy" id="669202"/>
    <lineage>
        <taxon>Eukaryota</taxon>
        <taxon>Metazoa</taxon>
        <taxon>Cnidaria</taxon>
        <taxon>Myxozoa</taxon>
        <taxon>Myxosporea</taxon>
        <taxon>Bivalvulida</taxon>
        <taxon>Platysporina</taxon>
        <taxon>Myxobolidae</taxon>
        <taxon>Thelohanellus</taxon>
    </lineage>
</organism>
<protein>
    <submittedName>
        <fullName evidence="1">Uncharacterized protein</fullName>
    </submittedName>
</protein>
<comment type="caution">
    <text evidence="1">The sequence shown here is derived from an EMBL/GenBank/DDBJ whole genome shotgun (WGS) entry which is preliminary data.</text>
</comment>
<dbReference type="EMBL" id="JWZT01004401">
    <property type="protein sequence ID" value="KII64211.1"/>
    <property type="molecule type" value="Genomic_DNA"/>
</dbReference>
<evidence type="ECO:0000313" key="2">
    <source>
        <dbReference type="Proteomes" id="UP000031668"/>
    </source>
</evidence>
<dbReference type="Proteomes" id="UP000031668">
    <property type="component" value="Unassembled WGS sequence"/>
</dbReference>
<gene>
    <name evidence="1" type="ORF">RF11_13288</name>
</gene>
<dbReference type="AlphaFoldDB" id="A0A0C2MB59"/>
<proteinExistence type="predicted"/>
<keyword evidence="2" id="KW-1185">Reference proteome</keyword>
<evidence type="ECO:0000313" key="1">
    <source>
        <dbReference type="EMBL" id="KII64211.1"/>
    </source>
</evidence>
<reference evidence="1 2" key="1">
    <citation type="journal article" date="2014" name="Genome Biol. Evol.">
        <title>The genome of the myxosporean Thelohanellus kitauei shows adaptations to nutrient acquisition within its fish host.</title>
        <authorList>
            <person name="Yang Y."/>
            <person name="Xiong J."/>
            <person name="Zhou Z."/>
            <person name="Huo F."/>
            <person name="Miao W."/>
            <person name="Ran C."/>
            <person name="Liu Y."/>
            <person name="Zhang J."/>
            <person name="Feng J."/>
            <person name="Wang M."/>
            <person name="Wang M."/>
            <person name="Wang L."/>
            <person name="Yao B."/>
        </authorList>
    </citation>
    <scope>NUCLEOTIDE SEQUENCE [LARGE SCALE GENOMIC DNA]</scope>
    <source>
        <strain evidence="1">Wuqing</strain>
    </source>
</reference>
<sequence length="475" mass="54754">MQHRKEEPHASQDKVFFGTNRGKWVHVDTEKAFLCNNEQLSDILIEILGLEELSNIYDGHSDGVARDADIRTDGSKDFPDTCRDKSFPCKNYALKHIDQWIRYLVKGSRDVQIDDSGRVDMGLKTALVIQAQHVHSRPWMLFSMVVMPTTNTIRLDIILYPTFRHVIRKNSPACLQFECRKPGPFPVDNRDRGAYCMLMAWCSKASYHRFQFGSSLVHDRRGFFHDMSVATSKIDEISAVWEEFGHETYHISLEDSVVFNISLTFVFSWGRLASCPKARGSVSQMLVAQSVWVELEKFNILLPRRLRIPDENRLLIEWTRLGLEVCDQKRIWVSLLEESKGRSGSVDLLCGVSSMLWGIVNSFTTASMSTSRDSVLYKEFPNTTENNSLPSCVEHNLAHDTRVCNIPGPMVPQIIRQLCYGSIKRDFDRSLLSEWSRSMFYRVWTCPLAVWVESRLRIRNLFGEHRSQPFQMQAP</sequence>
<name>A0A0C2MB59_THEKT</name>